<comment type="similarity">
    <text evidence="2">Belongs to the ycf15 family.</text>
</comment>
<evidence type="ECO:0000313" key="4">
    <source>
        <dbReference type="EMBL" id="EXB94369.1"/>
    </source>
</evidence>
<dbReference type="InterPro" id="IPR019645">
    <property type="entry name" value="Uncharacterised_Ycf15"/>
</dbReference>
<accession>W9S8N0</accession>
<reference evidence="5" key="1">
    <citation type="submission" date="2013-01" db="EMBL/GenBank/DDBJ databases">
        <title>Draft Genome Sequence of a Mulberry Tree, Morus notabilis C.K. Schneid.</title>
        <authorList>
            <person name="He N."/>
            <person name="Zhao S."/>
        </authorList>
    </citation>
    <scope>NUCLEOTIDE SEQUENCE</scope>
</reference>
<dbReference type="AlphaFoldDB" id="W9S8N0"/>
<evidence type="ECO:0000256" key="3">
    <source>
        <dbReference type="ARBA" id="ARBA00022640"/>
    </source>
</evidence>
<comment type="subcellular location">
    <subcellularLocation>
        <location evidence="1">Plastid</location>
    </subcellularLocation>
</comment>
<dbReference type="eggNOG" id="ENOG502SDZ7">
    <property type="taxonomic scope" value="Eukaryota"/>
</dbReference>
<dbReference type="Proteomes" id="UP000030645">
    <property type="component" value="Unassembled WGS sequence"/>
</dbReference>
<gene>
    <name evidence="4" type="ORF">L484_005963</name>
</gene>
<keyword evidence="3" id="KW-0934">Plastid</keyword>
<organism evidence="4 5">
    <name type="scientific">Morus notabilis</name>
    <dbReference type="NCBI Taxonomy" id="981085"/>
    <lineage>
        <taxon>Eukaryota</taxon>
        <taxon>Viridiplantae</taxon>
        <taxon>Streptophyta</taxon>
        <taxon>Embryophyta</taxon>
        <taxon>Tracheophyta</taxon>
        <taxon>Spermatophyta</taxon>
        <taxon>Magnoliopsida</taxon>
        <taxon>eudicotyledons</taxon>
        <taxon>Gunneridae</taxon>
        <taxon>Pentapetalae</taxon>
        <taxon>rosids</taxon>
        <taxon>fabids</taxon>
        <taxon>Rosales</taxon>
        <taxon>Moraceae</taxon>
        <taxon>Moreae</taxon>
        <taxon>Morus</taxon>
    </lineage>
</organism>
<dbReference type="Pfam" id="PF10705">
    <property type="entry name" value="Ycf15"/>
    <property type="match status" value="1"/>
</dbReference>
<proteinExistence type="inferred from homology"/>
<name>W9S8N0_9ROSA</name>
<evidence type="ECO:0000256" key="2">
    <source>
        <dbReference type="ARBA" id="ARBA00009896"/>
    </source>
</evidence>
<dbReference type="GO" id="GO:0009536">
    <property type="term" value="C:plastid"/>
    <property type="evidence" value="ECO:0007669"/>
    <property type="project" value="UniProtKB-SubCell"/>
</dbReference>
<protein>
    <submittedName>
        <fullName evidence="4">Uncharacterized protein</fullName>
    </submittedName>
</protein>
<evidence type="ECO:0000256" key="1">
    <source>
        <dbReference type="ARBA" id="ARBA00004474"/>
    </source>
</evidence>
<evidence type="ECO:0000313" key="5">
    <source>
        <dbReference type="Proteomes" id="UP000030645"/>
    </source>
</evidence>
<keyword evidence="5" id="KW-1185">Reference proteome</keyword>
<sequence length="133" mass="14995">MDSIATMLNTATLKSVDCYLWVLSPSQSEAMGPWPKEKLESCVGISFPLQPSTQPVEKLWKLYEEPDLDAIAHTIRQAIRDSSVEATVEVGTYVQMDIHGAVRPIQIFTTKKYWILFRIGPERRREAGMPTGV</sequence>
<dbReference type="EMBL" id="KE345147">
    <property type="protein sequence ID" value="EXB94369.1"/>
    <property type="molecule type" value="Genomic_DNA"/>
</dbReference>